<comment type="cofactor">
    <cofactor evidence="1">
        <name>FAD</name>
        <dbReference type="ChEBI" id="CHEBI:57692"/>
    </cofactor>
</comment>
<reference evidence="7 8" key="1">
    <citation type="submission" date="2017-03" db="EMBL/GenBank/DDBJ databases">
        <title>Genomic and clinical evidence uncovers the enterohepatic species Helicobacter valdiviensis as a potential human intestinal pathogen.</title>
        <authorList>
            <person name="Fresia P."/>
            <person name="Jara R."/>
            <person name="Sierra R."/>
            <person name="Ferres I."/>
            <person name="Greif G."/>
            <person name="Iraola G."/>
            <person name="Collado L."/>
        </authorList>
    </citation>
    <scope>NUCLEOTIDE SEQUENCE [LARGE SCALE GENOMIC DNA]</scope>
    <source>
        <strain evidence="7 8">WBE14</strain>
    </source>
</reference>
<keyword evidence="4 5" id="KW-0560">Oxidoreductase</keyword>
<dbReference type="PANTHER" id="PTHR43400:SF7">
    <property type="entry name" value="FAD-DEPENDENT OXIDOREDUCTASE 2 FAD BINDING DOMAIN-CONTAINING PROTEIN"/>
    <property type="match status" value="1"/>
</dbReference>
<protein>
    <recommendedName>
        <fullName evidence="6">FAD-dependent oxidoreductase 2 FAD-binding domain-containing protein</fullName>
    </recommendedName>
</protein>
<name>A0A2W6MTP5_9HELI</name>
<accession>A0A2W6MTP5</accession>
<evidence type="ECO:0000256" key="4">
    <source>
        <dbReference type="ARBA" id="ARBA00023002"/>
    </source>
</evidence>
<comment type="caution">
    <text evidence="7">The sequence shown here is derived from an EMBL/GenBank/DDBJ whole genome shotgun (WGS) entry which is preliminary data.</text>
</comment>
<gene>
    <name evidence="7" type="ORF">B6S12_09610</name>
</gene>
<dbReference type="InterPro" id="IPR003953">
    <property type="entry name" value="FAD-dep_OxRdtase_2_FAD-bd"/>
</dbReference>
<organism evidence="7 8">
    <name type="scientific">Helicobacter valdiviensis</name>
    <dbReference type="NCBI Taxonomy" id="1458358"/>
    <lineage>
        <taxon>Bacteria</taxon>
        <taxon>Pseudomonadati</taxon>
        <taxon>Campylobacterota</taxon>
        <taxon>Epsilonproteobacteria</taxon>
        <taxon>Campylobacterales</taxon>
        <taxon>Helicobacteraceae</taxon>
        <taxon>Helicobacter</taxon>
    </lineage>
</organism>
<evidence type="ECO:0000256" key="3">
    <source>
        <dbReference type="ARBA" id="ARBA00022827"/>
    </source>
</evidence>
<evidence type="ECO:0000313" key="7">
    <source>
        <dbReference type="EMBL" id="PZT47331.1"/>
    </source>
</evidence>
<evidence type="ECO:0000259" key="6">
    <source>
        <dbReference type="Pfam" id="PF00890"/>
    </source>
</evidence>
<dbReference type="GO" id="GO:0010181">
    <property type="term" value="F:FMN binding"/>
    <property type="evidence" value="ECO:0007669"/>
    <property type="project" value="InterPro"/>
</dbReference>
<dbReference type="Pfam" id="PF00890">
    <property type="entry name" value="FAD_binding_2"/>
    <property type="match status" value="1"/>
</dbReference>
<evidence type="ECO:0000313" key="8">
    <source>
        <dbReference type="Proteomes" id="UP000249746"/>
    </source>
</evidence>
<keyword evidence="2 5" id="KW-0285">Flavoprotein</keyword>
<dbReference type="InterPro" id="IPR050315">
    <property type="entry name" value="FAD-oxidoreductase_2"/>
</dbReference>
<dbReference type="InterPro" id="IPR027477">
    <property type="entry name" value="Succ_DH/fumarate_Rdtase_cat_sf"/>
</dbReference>
<dbReference type="NCBIfam" id="TIGR01813">
    <property type="entry name" value="flavo_cyto_c"/>
    <property type="match status" value="1"/>
</dbReference>
<dbReference type="SUPFAM" id="SSF56425">
    <property type="entry name" value="Succinate dehydrogenase/fumarate reductase flavoprotein, catalytic domain"/>
    <property type="match status" value="1"/>
</dbReference>
<dbReference type="GO" id="GO:0016491">
    <property type="term" value="F:oxidoreductase activity"/>
    <property type="evidence" value="ECO:0007669"/>
    <property type="project" value="UniProtKB-KW"/>
</dbReference>
<keyword evidence="8" id="KW-1185">Reference proteome</keyword>
<dbReference type="Gene3D" id="3.90.700.10">
    <property type="entry name" value="Succinate dehydrogenase/fumarate reductase flavoprotein, catalytic domain"/>
    <property type="match status" value="1"/>
</dbReference>
<dbReference type="PANTHER" id="PTHR43400">
    <property type="entry name" value="FUMARATE REDUCTASE"/>
    <property type="match status" value="1"/>
</dbReference>
<dbReference type="Proteomes" id="UP000249746">
    <property type="component" value="Unassembled WGS sequence"/>
</dbReference>
<evidence type="ECO:0000256" key="1">
    <source>
        <dbReference type="ARBA" id="ARBA00001974"/>
    </source>
</evidence>
<dbReference type="RefSeq" id="WP_111230582.1">
    <property type="nucleotide sequence ID" value="NZ_NBIU01000042.1"/>
</dbReference>
<dbReference type="OrthoDB" id="9806724at2"/>
<dbReference type="InterPro" id="IPR036188">
    <property type="entry name" value="FAD/NAD-bd_sf"/>
</dbReference>
<evidence type="ECO:0000256" key="5">
    <source>
        <dbReference type="RuleBase" id="RU366062"/>
    </source>
</evidence>
<sequence>MQKEERRKTLKLLLGCVGVLSVPYNLVAKIYQNEVPKWDEEFDAVVVGSGFAGSAAMLSLLDYKLSNVLMIEKMPFLGGNSVYSGGKIAVANSSFQRDEGVEDSIEKFTQDILKSGHHLNDRELVDIMVRQSATTLEWLINNGVKFSALTRSGGHSVPRSLSPGVGAYITRPLQEKILQEGGKIRTRVILDGIIYNDSNEVIGIKVREKYQFNFDKDFDEKDNKSGQVKFYRIYGGLILATGGWGADYRFRAQFDPSLTKDFKTTNQQGATGYTANMLLKDGIKFVDMQYIQSMHVTSFDEGGFGFGYRFITQAYVYGIAVNPVTGLRFFNEIADRKVGSDAILKVTAQNNETPPVVIMDIDGAKTVKFADLQRGILAGAVKQFETLDELIAYYKINKEPFLEQLKRYNEYVEEASKNENYVDPEFGRNFSDFKGQFIKVLKPPFFAARPGPKVHHCMGGVKTNTKCEVYDNDLKIVKKLYACGELTGGRHGYNRLGSCAVLDCLVYGKIAGEKLAKNYNKARSVL</sequence>
<evidence type="ECO:0000256" key="2">
    <source>
        <dbReference type="ARBA" id="ARBA00022630"/>
    </source>
</evidence>
<dbReference type="SUPFAM" id="SSF51905">
    <property type="entry name" value="FAD/NAD(P)-binding domain"/>
    <property type="match status" value="1"/>
</dbReference>
<dbReference type="EMBL" id="NBIU01000042">
    <property type="protein sequence ID" value="PZT47331.1"/>
    <property type="molecule type" value="Genomic_DNA"/>
</dbReference>
<dbReference type="InterPro" id="IPR010960">
    <property type="entry name" value="Flavocytochrome_c"/>
</dbReference>
<dbReference type="AlphaFoldDB" id="A0A2W6MTP5"/>
<comment type="similarity">
    <text evidence="5">Belongs to the FAD-dependent oxidoreductase 2 family. FRD/SDH subfamily.</text>
</comment>
<feature type="domain" description="FAD-dependent oxidoreductase 2 FAD-binding" evidence="6">
    <location>
        <begin position="43"/>
        <end position="500"/>
    </location>
</feature>
<proteinExistence type="inferred from homology"/>
<dbReference type="Gene3D" id="3.50.50.60">
    <property type="entry name" value="FAD/NAD(P)-binding domain"/>
    <property type="match status" value="1"/>
</dbReference>
<keyword evidence="3 5" id="KW-0274">FAD</keyword>